<dbReference type="AlphaFoldDB" id="A0A919Q4I2"/>
<name>A0A919Q4I2_9ACTN</name>
<gene>
    <name evidence="2" type="ORF">Aph01nite_05090</name>
</gene>
<evidence type="ECO:0000313" key="3">
    <source>
        <dbReference type="Proteomes" id="UP000640052"/>
    </source>
</evidence>
<protein>
    <recommendedName>
        <fullName evidence="1">DUF4180 domain-containing protein</fullName>
    </recommendedName>
</protein>
<feature type="domain" description="DUF4180" evidence="1">
    <location>
        <begin position="1"/>
        <end position="97"/>
    </location>
</feature>
<accession>A0A919Q4I2</accession>
<dbReference type="EMBL" id="BOOA01000003">
    <property type="protein sequence ID" value="GIH22199.1"/>
    <property type="molecule type" value="Genomic_DNA"/>
</dbReference>
<dbReference type="Pfam" id="PF13788">
    <property type="entry name" value="DUF4180"/>
    <property type="match status" value="1"/>
</dbReference>
<organism evidence="2 3">
    <name type="scientific">Acrocarpospora phusangensis</name>
    <dbReference type="NCBI Taxonomy" id="1070424"/>
    <lineage>
        <taxon>Bacteria</taxon>
        <taxon>Bacillati</taxon>
        <taxon>Actinomycetota</taxon>
        <taxon>Actinomycetes</taxon>
        <taxon>Streptosporangiales</taxon>
        <taxon>Streptosporangiaceae</taxon>
        <taxon>Acrocarpospora</taxon>
    </lineage>
</organism>
<evidence type="ECO:0000259" key="1">
    <source>
        <dbReference type="Pfam" id="PF13788"/>
    </source>
</evidence>
<reference evidence="2" key="1">
    <citation type="submission" date="2021-01" db="EMBL/GenBank/DDBJ databases">
        <title>Whole genome shotgun sequence of Acrocarpospora phusangensis NBRC 108782.</title>
        <authorList>
            <person name="Komaki H."/>
            <person name="Tamura T."/>
        </authorList>
    </citation>
    <scope>NUCLEOTIDE SEQUENCE</scope>
    <source>
        <strain evidence="2">NBRC 108782</strain>
    </source>
</reference>
<evidence type="ECO:0000313" key="2">
    <source>
        <dbReference type="EMBL" id="GIH22199.1"/>
    </source>
</evidence>
<sequence length="104" mass="11671">MKSEHDAVDLIGEAFGQQADVVAIPAQRLDDAFFQLRTGLAGTIMQKFVTYRLLLVITGDITHHTATSTALRDFIRETNKGDQVWFLQDPTDLDNRLARRPTNA</sequence>
<proteinExistence type="predicted"/>
<dbReference type="Proteomes" id="UP000640052">
    <property type="component" value="Unassembled WGS sequence"/>
</dbReference>
<comment type="caution">
    <text evidence="2">The sequence shown here is derived from an EMBL/GenBank/DDBJ whole genome shotgun (WGS) entry which is preliminary data.</text>
</comment>
<keyword evidence="3" id="KW-1185">Reference proteome</keyword>
<dbReference type="InterPro" id="IPR025438">
    <property type="entry name" value="DUF4180"/>
</dbReference>